<feature type="transmembrane region" description="Helical" evidence="1">
    <location>
        <begin position="61"/>
        <end position="82"/>
    </location>
</feature>
<keyword evidence="1" id="KW-0472">Membrane</keyword>
<name>A0A3A4ZFB6_UNCKA</name>
<gene>
    <name evidence="2" type="ORF">C4561_01150</name>
</gene>
<evidence type="ECO:0000313" key="2">
    <source>
        <dbReference type="EMBL" id="RJR27875.1"/>
    </source>
</evidence>
<dbReference type="Proteomes" id="UP000265540">
    <property type="component" value="Unassembled WGS sequence"/>
</dbReference>
<proteinExistence type="predicted"/>
<organism evidence="2 3">
    <name type="scientific">candidate division WWE3 bacterium</name>
    <dbReference type="NCBI Taxonomy" id="2053526"/>
    <lineage>
        <taxon>Bacteria</taxon>
        <taxon>Katanobacteria</taxon>
    </lineage>
</organism>
<sequence length="120" mass="13820">MSKRRIVFTVLLFALLGFASRFFGVIAFMFLLAFPVLSGMWAKRLTVNFDRAHEPEQDFSMIIYFVMWVIIGLVLYAVYPLLLTTLNIAPFLRFMVFLVGYVAGLYLPQKSIRVRPNSGK</sequence>
<keyword evidence="1" id="KW-1133">Transmembrane helix</keyword>
<evidence type="ECO:0000256" key="1">
    <source>
        <dbReference type="SAM" id="Phobius"/>
    </source>
</evidence>
<evidence type="ECO:0000313" key="3">
    <source>
        <dbReference type="Proteomes" id="UP000265540"/>
    </source>
</evidence>
<keyword evidence="1" id="KW-0812">Transmembrane</keyword>
<feature type="transmembrane region" description="Helical" evidence="1">
    <location>
        <begin position="6"/>
        <end position="34"/>
    </location>
</feature>
<dbReference type="EMBL" id="QZJF01000006">
    <property type="protein sequence ID" value="RJR27875.1"/>
    <property type="molecule type" value="Genomic_DNA"/>
</dbReference>
<comment type="caution">
    <text evidence="2">The sequence shown here is derived from an EMBL/GenBank/DDBJ whole genome shotgun (WGS) entry which is preliminary data.</text>
</comment>
<accession>A0A3A4ZFB6</accession>
<feature type="transmembrane region" description="Helical" evidence="1">
    <location>
        <begin position="88"/>
        <end position="107"/>
    </location>
</feature>
<protein>
    <submittedName>
        <fullName evidence="2">Uncharacterized protein</fullName>
    </submittedName>
</protein>
<dbReference type="AlphaFoldDB" id="A0A3A4ZFB6"/>
<reference evidence="2 3" key="1">
    <citation type="journal article" date="2017" name="ISME J.">
        <title>Energy and carbon metabolisms in a deep terrestrial subsurface fluid microbial community.</title>
        <authorList>
            <person name="Momper L."/>
            <person name="Jungbluth S.P."/>
            <person name="Lee M.D."/>
            <person name="Amend J.P."/>
        </authorList>
    </citation>
    <scope>NUCLEOTIDE SEQUENCE [LARGE SCALE GENOMIC DNA]</scope>
    <source>
        <strain evidence="2">SURF_46</strain>
    </source>
</reference>